<evidence type="ECO:0000313" key="6">
    <source>
        <dbReference type="EMBL" id="TDA38012.1"/>
    </source>
</evidence>
<reference evidence="5 7" key="2">
    <citation type="journal article" date="2019" name="Nat. Microbiol.">
        <title>Wide diversity of methane and short-chain alkane metabolisms in uncultured archaea.</title>
        <authorList>
            <person name="Borrel G."/>
            <person name="Adam P.S."/>
            <person name="McKay L.J."/>
            <person name="Chen L.X."/>
            <person name="Sierra-Garcia I.N."/>
            <person name="Sieber C.M."/>
            <person name="Letourneur Q."/>
            <person name="Ghozlane A."/>
            <person name="Andersen G.L."/>
            <person name="Li W.J."/>
            <person name="Hallam S.J."/>
            <person name="Muyzer G."/>
            <person name="de Oliveira V.M."/>
            <person name="Inskeep W.P."/>
            <person name="Banfield J.F."/>
            <person name="Gribaldo S."/>
        </authorList>
    </citation>
    <scope>NUCLEOTIDE SEQUENCE [LARGE SCALE GENOMIC DNA]</scope>
    <source>
        <strain evidence="5">Verst-YHS</strain>
    </source>
</reference>
<dbReference type="PROSITE" id="PS51409">
    <property type="entry name" value="ARGINASE_2"/>
    <property type="match status" value="1"/>
</dbReference>
<comment type="caution">
    <text evidence="6">The sequence shown here is derived from an EMBL/GenBank/DDBJ whole genome shotgun (WGS) entry which is preliminary data.</text>
</comment>
<dbReference type="GO" id="GO:0004053">
    <property type="term" value="F:arginase activity"/>
    <property type="evidence" value="ECO:0007669"/>
    <property type="project" value="TreeGrafter"/>
</dbReference>
<organism evidence="6 8">
    <name type="scientific">Thermoproteota archaeon</name>
    <dbReference type="NCBI Taxonomy" id="2056631"/>
    <lineage>
        <taxon>Archaea</taxon>
        <taxon>Thermoproteota</taxon>
    </lineage>
</organism>
<dbReference type="GO" id="GO:0030145">
    <property type="term" value="F:manganese ion binding"/>
    <property type="evidence" value="ECO:0007669"/>
    <property type="project" value="TreeGrafter"/>
</dbReference>
<dbReference type="InterPro" id="IPR023696">
    <property type="entry name" value="Ureohydrolase_dom_sf"/>
</dbReference>
<comment type="similarity">
    <text evidence="4">Belongs to the arginase family.</text>
</comment>
<proteinExistence type="inferred from homology"/>
<dbReference type="Proteomes" id="UP000316080">
    <property type="component" value="Unassembled WGS sequence"/>
</dbReference>
<dbReference type="EMBL" id="RXIH01000001">
    <property type="protein sequence ID" value="RZN57903.1"/>
    <property type="molecule type" value="Genomic_DNA"/>
</dbReference>
<dbReference type="SUPFAM" id="SSF52768">
    <property type="entry name" value="Arginase/deacetylase"/>
    <property type="match status" value="1"/>
</dbReference>
<keyword evidence="2" id="KW-0378">Hydrolase</keyword>
<evidence type="ECO:0000313" key="5">
    <source>
        <dbReference type="EMBL" id="RZN57903.1"/>
    </source>
</evidence>
<evidence type="ECO:0000313" key="8">
    <source>
        <dbReference type="Proteomes" id="UP000317265"/>
    </source>
</evidence>
<dbReference type="InterPro" id="IPR006035">
    <property type="entry name" value="Ureohydrolase"/>
</dbReference>
<dbReference type="PANTHER" id="PTHR43782">
    <property type="entry name" value="ARGINASE"/>
    <property type="match status" value="1"/>
</dbReference>
<evidence type="ECO:0000313" key="7">
    <source>
        <dbReference type="Proteomes" id="UP000316080"/>
    </source>
</evidence>
<name>A0A523BAX3_9CREN</name>
<evidence type="ECO:0000256" key="3">
    <source>
        <dbReference type="ARBA" id="ARBA00023211"/>
    </source>
</evidence>
<sequence length="387" mass="44899">MWSLFEVLLDPDEGSDSINKKINSIILGKRPKNPIEIILKLKEIQGIDIKYYGELPVESWLSIYPDEEDLIMLTPINFEVFLDSDGCREYRNKVRDFVKNMEKPLMIGIDHSMSGGVIDELSSRFNDLTLIVFDSHFDGIPSPIRNNLISYMMENESNYETYGYKAKDYVFSPIGRKNSYNSGSFLYHLFYEGILEKIIVFGPMDYPSEKLEKIKDSRVKEFVDQYKTLEKEGIKIIHRRIIDSLGVEEAIKSIFPYLSSNVYISIDIDIGARKALYGSRFLNVEGLKEVEIYKALLLIFERNVNIIGLDIMEIDPWNAENDRTYNICGNIIRLLTDGTIYLDEKYKKCLENLDNIKDREKLKELINMGFIELSGKHFKLSYNGKII</sequence>
<keyword evidence="1" id="KW-0479">Metal-binding</keyword>
<dbReference type="GO" id="GO:0005737">
    <property type="term" value="C:cytoplasm"/>
    <property type="evidence" value="ECO:0007669"/>
    <property type="project" value="TreeGrafter"/>
</dbReference>
<evidence type="ECO:0000256" key="4">
    <source>
        <dbReference type="PROSITE-ProRule" id="PRU00742"/>
    </source>
</evidence>
<protein>
    <submittedName>
        <fullName evidence="5">Arginase family protein</fullName>
    </submittedName>
</protein>
<dbReference type="PANTHER" id="PTHR43782:SF3">
    <property type="entry name" value="ARGINASE"/>
    <property type="match status" value="1"/>
</dbReference>
<dbReference type="AlphaFoldDB" id="A0A523BAX3"/>
<dbReference type="Pfam" id="PF00491">
    <property type="entry name" value="Arginase"/>
    <property type="match status" value="1"/>
</dbReference>
<keyword evidence="3" id="KW-0464">Manganese</keyword>
<evidence type="ECO:0000256" key="1">
    <source>
        <dbReference type="ARBA" id="ARBA00022723"/>
    </source>
</evidence>
<accession>A0A523BAX3</accession>
<evidence type="ECO:0000256" key="2">
    <source>
        <dbReference type="ARBA" id="ARBA00022801"/>
    </source>
</evidence>
<reference evidence="6 8" key="1">
    <citation type="journal article" date="2019" name="Nat. Microbiol.">
        <title>Expanding anaerobic alkane metabolism in the domain of Archaea.</title>
        <authorList>
            <person name="Wang Y."/>
            <person name="Wegener G."/>
            <person name="Hou J."/>
            <person name="Wang F."/>
            <person name="Xiao X."/>
        </authorList>
    </citation>
    <scope>NUCLEOTIDE SEQUENCE [LARGE SCALE GENOMIC DNA]</scope>
    <source>
        <strain evidence="6">WYZ-LMO11</strain>
    </source>
</reference>
<gene>
    <name evidence="6" type="ORF">DSO09_05755</name>
    <name evidence="5" type="ORF">EF809_00390</name>
</gene>
<dbReference type="Gene3D" id="3.40.800.10">
    <property type="entry name" value="Ureohydrolase domain"/>
    <property type="match status" value="1"/>
</dbReference>
<dbReference type="Proteomes" id="UP000317265">
    <property type="component" value="Unassembled WGS sequence"/>
</dbReference>
<dbReference type="EMBL" id="QNVI01000061">
    <property type="protein sequence ID" value="TDA38012.1"/>
    <property type="molecule type" value="Genomic_DNA"/>
</dbReference>